<protein>
    <submittedName>
        <fullName evidence="8">FAD dependent oxidoreductase</fullName>
    </submittedName>
</protein>
<organism evidence="8 9">
    <name type="scientific">Trichodelitschia bisporula</name>
    <dbReference type="NCBI Taxonomy" id="703511"/>
    <lineage>
        <taxon>Eukaryota</taxon>
        <taxon>Fungi</taxon>
        <taxon>Dikarya</taxon>
        <taxon>Ascomycota</taxon>
        <taxon>Pezizomycotina</taxon>
        <taxon>Dothideomycetes</taxon>
        <taxon>Dothideomycetes incertae sedis</taxon>
        <taxon>Phaeotrichales</taxon>
        <taxon>Phaeotrichaceae</taxon>
        <taxon>Trichodelitschia</taxon>
    </lineage>
</organism>
<dbReference type="GO" id="GO:0050031">
    <property type="term" value="F:L-pipecolate oxidase activity"/>
    <property type="evidence" value="ECO:0007669"/>
    <property type="project" value="TreeGrafter"/>
</dbReference>
<dbReference type="Gene3D" id="3.30.9.10">
    <property type="entry name" value="D-Amino Acid Oxidase, subunit A, domain 2"/>
    <property type="match status" value="1"/>
</dbReference>
<keyword evidence="4" id="KW-0274">FAD</keyword>
<evidence type="ECO:0000313" key="9">
    <source>
        <dbReference type="Proteomes" id="UP000799640"/>
    </source>
</evidence>
<evidence type="ECO:0000256" key="3">
    <source>
        <dbReference type="ARBA" id="ARBA00022630"/>
    </source>
</evidence>
<comment type="similarity">
    <text evidence="2">Belongs to the MSOX/MTOX family.</text>
</comment>
<dbReference type="Gene3D" id="3.50.50.60">
    <property type="entry name" value="FAD/NAD(P)-binding domain"/>
    <property type="match status" value="1"/>
</dbReference>
<sequence length="294" mass="31819">MKEEGQGGRYTNAEAGWVDARGAMEWLRERVEGTGRVKFVVGRVVRLAFAGDTVRGAQLESGDILEADVTILAAGAWSPSLLDLADRVRASGQVLAYIAVEGAEREEVVRKGCVMDVGSWIFSTPPPPSGPGFLKIGRHGHGYTNPTTIPHPESPSQTLSVSLPHTSPHTPHASTPIPAEAHHELRAFLAQAYPSLADRKWSFTRLCWYADTPTGDFLVDWHPRYAGLFVATGGSGHGFKFLPVLGRAVVDCMRGEGGEVGEVWRWREEAVPGVWEHEGERGGVSGMVLGEEMG</sequence>
<dbReference type="Pfam" id="PF01266">
    <property type="entry name" value="DAO"/>
    <property type="match status" value="1"/>
</dbReference>
<dbReference type="PANTHER" id="PTHR10961">
    <property type="entry name" value="PEROXISOMAL SARCOSINE OXIDASE"/>
    <property type="match status" value="1"/>
</dbReference>
<keyword evidence="9" id="KW-1185">Reference proteome</keyword>
<dbReference type="InterPro" id="IPR006076">
    <property type="entry name" value="FAD-dep_OxRdtase"/>
</dbReference>
<feature type="compositionally biased region" description="Polar residues" evidence="6">
    <location>
        <begin position="144"/>
        <end position="173"/>
    </location>
</feature>
<keyword evidence="3" id="KW-0285">Flavoprotein</keyword>
<name>A0A6G1HJP5_9PEZI</name>
<dbReference type="SUPFAM" id="SSF51905">
    <property type="entry name" value="FAD/NAD(P)-binding domain"/>
    <property type="match status" value="1"/>
</dbReference>
<evidence type="ECO:0000313" key="8">
    <source>
        <dbReference type="EMBL" id="KAF2396124.1"/>
    </source>
</evidence>
<dbReference type="InterPro" id="IPR045170">
    <property type="entry name" value="MTOX"/>
</dbReference>
<accession>A0A6G1HJP5</accession>
<evidence type="ECO:0000256" key="1">
    <source>
        <dbReference type="ARBA" id="ARBA00001974"/>
    </source>
</evidence>
<evidence type="ECO:0000256" key="2">
    <source>
        <dbReference type="ARBA" id="ARBA00010989"/>
    </source>
</evidence>
<reference evidence="8" key="1">
    <citation type="journal article" date="2020" name="Stud. Mycol.">
        <title>101 Dothideomycetes genomes: a test case for predicting lifestyles and emergence of pathogens.</title>
        <authorList>
            <person name="Haridas S."/>
            <person name="Albert R."/>
            <person name="Binder M."/>
            <person name="Bloem J."/>
            <person name="Labutti K."/>
            <person name="Salamov A."/>
            <person name="Andreopoulos B."/>
            <person name="Baker S."/>
            <person name="Barry K."/>
            <person name="Bills G."/>
            <person name="Bluhm B."/>
            <person name="Cannon C."/>
            <person name="Castanera R."/>
            <person name="Culley D."/>
            <person name="Daum C."/>
            <person name="Ezra D."/>
            <person name="Gonzalez J."/>
            <person name="Henrissat B."/>
            <person name="Kuo A."/>
            <person name="Liang C."/>
            <person name="Lipzen A."/>
            <person name="Lutzoni F."/>
            <person name="Magnuson J."/>
            <person name="Mondo S."/>
            <person name="Nolan M."/>
            <person name="Ohm R."/>
            <person name="Pangilinan J."/>
            <person name="Park H.-J."/>
            <person name="Ramirez L."/>
            <person name="Alfaro M."/>
            <person name="Sun H."/>
            <person name="Tritt A."/>
            <person name="Yoshinaga Y."/>
            <person name="Zwiers L.-H."/>
            <person name="Turgeon B."/>
            <person name="Goodwin S."/>
            <person name="Spatafora J."/>
            <person name="Crous P."/>
            <person name="Grigoriev I."/>
        </authorList>
    </citation>
    <scope>NUCLEOTIDE SEQUENCE</scope>
    <source>
        <strain evidence="8">CBS 262.69</strain>
    </source>
</reference>
<dbReference type="OrthoDB" id="2219495at2759"/>
<dbReference type="GO" id="GO:0004657">
    <property type="term" value="F:proline dehydrogenase activity"/>
    <property type="evidence" value="ECO:0007669"/>
    <property type="project" value="TreeGrafter"/>
</dbReference>
<dbReference type="EMBL" id="ML996708">
    <property type="protein sequence ID" value="KAF2396124.1"/>
    <property type="molecule type" value="Genomic_DNA"/>
</dbReference>
<dbReference type="Proteomes" id="UP000799640">
    <property type="component" value="Unassembled WGS sequence"/>
</dbReference>
<dbReference type="GO" id="GO:0050660">
    <property type="term" value="F:flavin adenine dinucleotide binding"/>
    <property type="evidence" value="ECO:0007669"/>
    <property type="project" value="InterPro"/>
</dbReference>
<dbReference type="GO" id="GO:0008115">
    <property type="term" value="F:sarcosine oxidase activity"/>
    <property type="evidence" value="ECO:0007669"/>
    <property type="project" value="TreeGrafter"/>
</dbReference>
<evidence type="ECO:0000256" key="6">
    <source>
        <dbReference type="SAM" id="MobiDB-lite"/>
    </source>
</evidence>
<dbReference type="InterPro" id="IPR036188">
    <property type="entry name" value="FAD/NAD-bd_sf"/>
</dbReference>
<dbReference type="AlphaFoldDB" id="A0A6G1HJP5"/>
<feature type="domain" description="FAD dependent oxidoreductase" evidence="7">
    <location>
        <begin position="10"/>
        <end position="251"/>
    </location>
</feature>
<evidence type="ECO:0000256" key="4">
    <source>
        <dbReference type="ARBA" id="ARBA00022827"/>
    </source>
</evidence>
<evidence type="ECO:0000256" key="5">
    <source>
        <dbReference type="ARBA" id="ARBA00023002"/>
    </source>
</evidence>
<feature type="region of interest" description="Disordered" evidence="6">
    <location>
        <begin position="144"/>
        <end position="175"/>
    </location>
</feature>
<dbReference type="PANTHER" id="PTHR10961:SF46">
    <property type="entry name" value="PEROXISOMAL SARCOSINE OXIDASE"/>
    <property type="match status" value="1"/>
</dbReference>
<gene>
    <name evidence="8" type="ORF">EJ06DRAFT_534254</name>
</gene>
<comment type="cofactor">
    <cofactor evidence="1">
        <name>FAD</name>
        <dbReference type="ChEBI" id="CHEBI:57692"/>
    </cofactor>
</comment>
<evidence type="ECO:0000259" key="7">
    <source>
        <dbReference type="Pfam" id="PF01266"/>
    </source>
</evidence>
<keyword evidence="5" id="KW-0560">Oxidoreductase</keyword>
<proteinExistence type="inferred from homology"/>